<feature type="domain" description="Major facilitator superfamily (MFS) profile" evidence="7">
    <location>
        <begin position="27"/>
        <end position="463"/>
    </location>
</feature>
<comment type="subcellular location">
    <subcellularLocation>
        <location evidence="1">Cell membrane</location>
        <topology evidence="1">Multi-pass membrane protein</topology>
    </subcellularLocation>
</comment>
<protein>
    <submittedName>
        <fullName evidence="8">MFS transporter, SHS family, sialic acid transporter</fullName>
    </submittedName>
</protein>
<dbReference type="GO" id="GO:0046943">
    <property type="term" value="F:carboxylic acid transmembrane transporter activity"/>
    <property type="evidence" value="ECO:0007669"/>
    <property type="project" value="TreeGrafter"/>
</dbReference>
<dbReference type="NCBIfam" id="NF003024">
    <property type="entry name" value="PRK03893.1"/>
    <property type="match status" value="1"/>
</dbReference>
<dbReference type="Proteomes" id="UP001206128">
    <property type="component" value="Unassembled WGS sequence"/>
</dbReference>
<evidence type="ECO:0000256" key="5">
    <source>
        <dbReference type="SAM" id="MobiDB-lite"/>
    </source>
</evidence>
<proteinExistence type="predicted"/>
<feature type="transmembrane region" description="Helical" evidence="6">
    <location>
        <begin position="255"/>
        <end position="273"/>
    </location>
</feature>
<accession>A0AAE3KEY3</accession>
<evidence type="ECO:0000313" key="9">
    <source>
        <dbReference type="Proteomes" id="UP001206128"/>
    </source>
</evidence>
<comment type="caution">
    <text evidence="8">The sequence shown here is derived from an EMBL/GenBank/DDBJ whole genome shotgun (WGS) entry which is preliminary data.</text>
</comment>
<evidence type="ECO:0000256" key="1">
    <source>
        <dbReference type="ARBA" id="ARBA00004651"/>
    </source>
</evidence>
<dbReference type="Gene3D" id="1.20.1250.20">
    <property type="entry name" value="MFS general substrate transporter like domains"/>
    <property type="match status" value="2"/>
</dbReference>
<feature type="transmembrane region" description="Helical" evidence="6">
    <location>
        <begin position="280"/>
        <end position="298"/>
    </location>
</feature>
<feature type="transmembrane region" description="Helical" evidence="6">
    <location>
        <begin position="414"/>
        <end position="434"/>
    </location>
</feature>
<feature type="transmembrane region" description="Helical" evidence="6">
    <location>
        <begin position="118"/>
        <end position="140"/>
    </location>
</feature>
<dbReference type="PANTHER" id="PTHR23508">
    <property type="entry name" value="CARBOXYLIC ACID TRANSPORTER PROTEIN HOMOLOG"/>
    <property type="match status" value="1"/>
</dbReference>
<keyword evidence="4 6" id="KW-0472">Membrane</keyword>
<dbReference type="InterPro" id="IPR011701">
    <property type="entry name" value="MFS"/>
</dbReference>
<dbReference type="InterPro" id="IPR036259">
    <property type="entry name" value="MFS_trans_sf"/>
</dbReference>
<dbReference type="CDD" id="cd17316">
    <property type="entry name" value="MFS_SV2_like"/>
    <property type="match status" value="1"/>
</dbReference>
<evidence type="ECO:0000259" key="7">
    <source>
        <dbReference type="PROSITE" id="PS50850"/>
    </source>
</evidence>
<reference evidence="8" key="1">
    <citation type="submission" date="2022-06" db="EMBL/GenBank/DDBJ databases">
        <title>Genomic Encyclopedia of Archaeal and Bacterial Type Strains, Phase II (KMG-II): from individual species to whole genera.</title>
        <authorList>
            <person name="Goeker M."/>
        </authorList>
    </citation>
    <scope>NUCLEOTIDE SEQUENCE</scope>
    <source>
        <strain evidence="8">DSM 43935</strain>
    </source>
</reference>
<evidence type="ECO:0000256" key="6">
    <source>
        <dbReference type="SAM" id="Phobius"/>
    </source>
</evidence>
<evidence type="ECO:0000313" key="8">
    <source>
        <dbReference type="EMBL" id="MCP2163879.1"/>
    </source>
</evidence>
<name>A0AAE3KEY3_9PSEU</name>
<dbReference type="PROSITE" id="PS50850">
    <property type="entry name" value="MFS"/>
    <property type="match status" value="1"/>
</dbReference>
<feature type="transmembrane region" description="Helical" evidence="6">
    <location>
        <begin position="93"/>
        <end position="112"/>
    </location>
</feature>
<keyword evidence="3 6" id="KW-1133">Transmembrane helix</keyword>
<feature type="transmembrane region" description="Helical" evidence="6">
    <location>
        <begin position="61"/>
        <end position="81"/>
    </location>
</feature>
<dbReference type="RefSeq" id="WP_253766893.1">
    <property type="nucleotide sequence ID" value="NZ_JAMTCK010000001.1"/>
</dbReference>
<keyword evidence="2 6" id="KW-0812">Transmembrane</keyword>
<feature type="transmembrane region" description="Helical" evidence="6">
    <location>
        <begin position="152"/>
        <end position="171"/>
    </location>
</feature>
<feature type="transmembrane region" description="Helical" evidence="6">
    <location>
        <begin position="27"/>
        <end position="49"/>
    </location>
</feature>
<feature type="transmembrane region" description="Helical" evidence="6">
    <location>
        <begin position="177"/>
        <end position="196"/>
    </location>
</feature>
<dbReference type="EMBL" id="JAMTCK010000001">
    <property type="protein sequence ID" value="MCP2163879.1"/>
    <property type="molecule type" value="Genomic_DNA"/>
</dbReference>
<feature type="transmembrane region" description="Helical" evidence="6">
    <location>
        <begin position="230"/>
        <end position="249"/>
    </location>
</feature>
<dbReference type="AlphaFoldDB" id="A0AAE3KEY3"/>
<dbReference type="SUPFAM" id="SSF103473">
    <property type="entry name" value="MFS general substrate transporter"/>
    <property type="match status" value="2"/>
</dbReference>
<sequence length="514" mass="54240">MARRGERGVPQRGMPWYRQLTGAQWKAFAAAWLGYAMDGFDFVLISLVLADVSAEFGLSRVSAASLVSAAFISRWFGGLVLGAVGDRYGRRPAMIASIVAYSVGTFACGLAWGYWPLFVARLVVGTGMAGEYGASATYVIESWPRTLRNRASGFLISGFSLGGVIAAHVYSWVVPAWGWRALFFLGLLPILLALWLRRGLPEAADWQRRAARPGARPRSFVEVLYQGRRAPLNTALTLLVGLALFAMFTGLSSGVLTWLLAAVTAVGLVAFAAQFAGSRTPLMVTLMVTVFCAFLYSWPIQALLPTYLQTELGYAPGQVAEVLSFSGVGTMVGCWLAGFVGDWLGTRRAYVLTLLASLVFIVPVFALGGDQLLLLGALLFCQQAFGQGISGILPKLIAGYFDTGQRAAGLGYTYNVGALGGAVAPVFGAAIAAGVGLGPALGGLAFTLTLVVIVLVAADAPTRVQRLFDGGTGAAVDHTVDPADLAPELADADTAAPDRGERARPDRVERPGAD</sequence>
<dbReference type="Pfam" id="PF07690">
    <property type="entry name" value="MFS_1"/>
    <property type="match status" value="1"/>
</dbReference>
<feature type="transmembrane region" description="Helical" evidence="6">
    <location>
        <begin position="349"/>
        <end position="366"/>
    </location>
</feature>
<feature type="transmembrane region" description="Helical" evidence="6">
    <location>
        <begin position="372"/>
        <end position="393"/>
    </location>
</feature>
<dbReference type="PANTHER" id="PTHR23508:SF3">
    <property type="entry name" value="SIALIC ACID TRANSPORTER NANT"/>
    <property type="match status" value="1"/>
</dbReference>
<gene>
    <name evidence="8" type="ORF">LX83_000719</name>
</gene>
<evidence type="ECO:0000256" key="4">
    <source>
        <dbReference type="ARBA" id="ARBA00023136"/>
    </source>
</evidence>
<dbReference type="InterPro" id="IPR020846">
    <property type="entry name" value="MFS_dom"/>
</dbReference>
<feature type="region of interest" description="Disordered" evidence="5">
    <location>
        <begin position="484"/>
        <end position="514"/>
    </location>
</feature>
<evidence type="ECO:0000256" key="2">
    <source>
        <dbReference type="ARBA" id="ARBA00022692"/>
    </source>
</evidence>
<feature type="compositionally biased region" description="Low complexity" evidence="5">
    <location>
        <begin position="484"/>
        <end position="495"/>
    </location>
</feature>
<feature type="transmembrane region" description="Helical" evidence="6">
    <location>
        <begin position="440"/>
        <end position="458"/>
    </location>
</feature>
<dbReference type="GO" id="GO:0005886">
    <property type="term" value="C:plasma membrane"/>
    <property type="evidence" value="ECO:0007669"/>
    <property type="project" value="UniProtKB-SubCell"/>
</dbReference>
<keyword evidence="9" id="KW-1185">Reference proteome</keyword>
<feature type="compositionally biased region" description="Basic and acidic residues" evidence="5">
    <location>
        <begin position="496"/>
        <end position="514"/>
    </location>
</feature>
<evidence type="ECO:0000256" key="3">
    <source>
        <dbReference type="ARBA" id="ARBA00022989"/>
    </source>
</evidence>
<feature type="transmembrane region" description="Helical" evidence="6">
    <location>
        <begin position="318"/>
        <end position="337"/>
    </location>
</feature>
<organism evidence="8 9">
    <name type="scientific">Goodfellowiella coeruleoviolacea</name>
    <dbReference type="NCBI Taxonomy" id="334858"/>
    <lineage>
        <taxon>Bacteria</taxon>
        <taxon>Bacillati</taxon>
        <taxon>Actinomycetota</taxon>
        <taxon>Actinomycetes</taxon>
        <taxon>Pseudonocardiales</taxon>
        <taxon>Pseudonocardiaceae</taxon>
        <taxon>Goodfellowiella</taxon>
    </lineage>
</organism>